<keyword evidence="3" id="KW-1185">Reference proteome</keyword>
<proteinExistence type="predicted"/>
<name>A0A4R2LBS5_9FIRM</name>
<dbReference type="RefSeq" id="WP_005335410.1">
    <property type="nucleotide sequence ID" value="NZ_JANKAQ010000001.1"/>
</dbReference>
<comment type="caution">
    <text evidence="2">The sequence shown here is derived from an EMBL/GenBank/DDBJ whole genome shotgun (WGS) entry which is preliminary data.</text>
</comment>
<organism evidence="2 3">
    <name type="scientific">Frisingicoccus caecimuris</name>
    <dbReference type="NCBI Taxonomy" id="1796636"/>
    <lineage>
        <taxon>Bacteria</taxon>
        <taxon>Bacillati</taxon>
        <taxon>Bacillota</taxon>
        <taxon>Clostridia</taxon>
        <taxon>Lachnospirales</taxon>
        <taxon>Lachnospiraceae</taxon>
        <taxon>Frisingicoccus</taxon>
    </lineage>
</organism>
<feature type="transmembrane region" description="Helical" evidence="1">
    <location>
        <begin position="12"/>
        <end position="44"/>
    </location>
</feature>
<evidence type="ECO:0000256" key="1">
    <source>
        <dbReference type="SAM" id="Phobius"/>
    </source>
</evidence>
<dbReference type="EMBL" id="SLXA01000002">
    <property type="protein sequence ID" value="TCO85687.1"/>
    <property type="molecule type" value="Genomic_DNA"/>
</dbReference>
<keyword evidence="1" id="KW-0812">Transmembrane</keyword>
<gene>
    <name evidence="2" type="ORF">EV212_1021</name>
</gene>
<evidence type="ECO:0000313" key="3">
    <source>
        <dbReference type="Proteomes" id="UP000295711"/>
    </source>
</evidence>
<sequence>MKKIGLGIAILLFAIIISLCSSGMGLLAIGIGSVGLIFSIIGFMENK</sequence>
<protein>
    <submittedName>
        <fullName evidence="2">Uncharacterized protein</fullName>
    </submittedName>
</protein>
<dbReference type="GeneID" id="92863747"/>
<reference evidence="2 3" key="1">
    <citation type="submission" date="2019-03" db="EMBL/GenBank/DDBJ databases">
        <title>Genomic Encyclopedia of Type Strains, Phase IV (KMG-IV): sequencing the most valuable type-strain genomes for metagenomic binning, comparative biology and taxonomic classification.</title>
        <authorList>
            <person name="Goeker M."/>
        </authorList>
    </citation>
    <scope>NUCLEOTIDE SEQUENCE [LARGE SCALE GENOMIC DNA]</scope>
    <source>
        <strain evidence="2 3">DSM 28559</strain>
    </source>
</reference>
<accession>A0A4R2LBS5</accession>
<dbReference type="AlphaFoldDB" id="A0A4R2LBS5"/>
<dbReference type="Proteomes" id="UP000295711">
    <property type="component" value="Unassembled WGS sequence"/>
</dbReference>
<keyword evidence="1" id="KW-1133">Transmembrane helix</keyword>
<keyword evidence="1" id="KW-0472">Membrane</keyword>
<evidence type="ECO:0000313" key="2">
    <source>
        <dbReference type="EMBL" id="TCO85687.1"/>
    </source>
</evidence>